<sequence length="413" mass="48884">MNQKEFTVLLEKYGIPPFVPDLDEEVNSICKKLKKLHLEDDNYWKPEKKMKPIENNENSEDKISQIYERYTKLCIGNISFKFENNLDWLEKTIKKEYYRDCQKHSSFLQKCHVVRIIGNILKKIKCNSFIFMTGSTITFLGDDNADVDLCWVIPGYGINNLDIDHLGQRMKIIFVLKEASNYLKNKLHGYNCLKNIQVIESTVPILQIKFLYNNLLIEMDISVNNLPGIMNSKLLHYYHRHDIRFAQLVTFFKKFCKQSGYKNAFNNCLNSYSISLMVLHFLQIVVEPPILPNLQKLRPDIFGTFELIWFPYFQKIKLPKYNVKKNETPVSELYLQFLKYFGTFNSKCLGISISKNCILPRKKFEKNKTCKPLFIEEPYEENNTARSLTQDNWTIIQKNLIHEFEDILQKKWN</sequence>
<dbReference type="WBParaSite" id="PTRK_0001205000.1">
    <property type="protein sequence ID" value="PTRK_0001205000.1"/>
    <property type="gene ID" value="PTRK_0001205000"/>
</dbReference>
<comment type="cofactor">
    <cofactor evidence="2">
        <name>Mg(2+)</name>
        <dbReference type="ChEBI" id="CHEBI:18420"/>
    </cofactor>
</comment>
<name>A0A0N4ZTY5_PARTI</name>
<dbReference type="GO" id="GO:0046872">
    <property type="term" value="F:metal ion binding"/>
    <property type="evidence" value="ECO:0007669"/>
    <property type="project" value="UniProtKB-KW"/>
</dbReference>
<dbReference type="InterPro" id="IPR054708">
    <property type="entry name" value="MTPAP-like_central"/>
</dbReference>
<organism evidence="8 9">
    <name type="scientific">Parastrongyloides trichosuri</name>
    <name type="common">Possum-specific nematode worm</name>
    <dbReference type="NCBI Taxonomy" id="131310"/>
    <lineage>
        <taxon>Eukaryota</taxon>
        <taxon>Metazoa</taxon>
        <taxon>Ecdysozoa</taxon>
        <taxon>Nematoda</taxon>
        <taxon>Chromadorea</taxon>
        <taxon>Rhabditida</taxon>
        <taxon>Tylenchina</taxon>
        <taxon>Panagrolaimomorpha</taxon>
        <taxon>Strongyloidoidea</taxon>
        <taxon>Strongyloididae</taxon>
        <taxon>Parastrongyloides</taxon>
    </lineage>
</organism>
<dbReference type="PANTHER" id="PTHR12271">
    <property type="entry name" value="POLY A POLYMERASE CID PAP -RELATED"/>
    <property type="match status" value="1"/>
</dbReference>
<feature type="domain" description="PAP-associated" evidence="6">
    <location>
        <begin position="330"/>
        <end position="383"/>
    </location>
</feature>
<evidence type="ECO:0000259" key="7">
    <source>
        <dbReference type="Pfam" id="PF22600"/>
    </source>
</evidence>
<reference evidence="9" key="1">
    <citation type="submission" date="2017-02" db="UniProtKB">
        <authorList>
            <consortium name="WormBaseParasite"/>
        </authorList>
    </citation>
    <scope>IDENTIFICATION</scope>
</reference>
<evidence type="ECO:0000256" key="2">
    <source>
        <dbReference type="ARBA" id="ARBA00001946"/>
    </source>
</evidence>
<dbReference type="Proteomes" id="UP000038045">
    <property type="component" value="Unplaced"/>
</dbReference>
<feature type="domain" description="Poly(A) RNA polymerase mitochondrial-like central palm" evidence="7">
    <location>
        <begin position="89"/>
        <end position="239"/>
    </location>
</feature>
<evidence type="ECO:0000256" key="5">
    <source>
        <dbReference type="ARBA" id="ARBA00022842"/>
    </source>
</evidence>
<dbReference type="InterPro" id="IPR043519">
    <property type="entry name" value="NT_sf"/>
</dbReference>
<keyword evidence="8" id="KW-1185">Reference proteome</keyword>
<dbReference type="InterPro" id="IPR002058">
    <property type="entry name" value="PAP_assoc"/>
</dbReference>
<evidence type="ECO:0000259" key="6">
    <source>
        <dbReference type="Pfam" id="PF03828"/>
    </source>
</evidence>
<keyword evidence="5" id="KW-0460">Magnesium</keyword>
<dbReference type="CDD" id="cd05402">
    <property type="entry name" value="NT_PAP_TUTase"/>
    <property type="match status" value="1"/>
</dbReference>
<dbReference type="SUPFAM" id="SSF81301">
    <property type="entry name" value="Nucleotidyltransferase"/>
    <property type="match status" value="1"/>
</dbReference>
<dbReference type="GO" id="GO:0050265">
    <property type="term" value="F:RNA uridylyltransferase activity"/>
    <property type="evidence" value="ECO:0007669"/>
    <property type="project" value="TreeGrafter"/>
</dbReference>
<evidence type="ECO:0000313" key="8">
    <source>
        <dbReference type="Proteomes" id="UP000038045"/>
    </source>
</evidence>
<evidence type="ECO:0000256" key="1">
    <source>
        <dbReference type="ARBA" id="ARBA00001936"/>
    </source>
</evidence>
<keyword evidence="3" id="KW-0808">Transferase</keyword>
<dbReference type="GO" id="GO:1990817">
    <property type="term" value="F:poly(A) RNA polymerase activity"/>
    <property type="evidence" value="ECO:0007669"/>
    <property type="project" value="UniProtKB-ARBA"/>
</dbReference>
<accession>A0A0N4ZTY5</accession>
<dbReference type="Gene3D" id="1.10.1410.10">
    <property type="match status" value="1"/>
</dbReference>
<keyword evidence="4" id="KW-0479">Metal-binding</keyword>
<dbReference type="AlphaFoldDB" id="A0A0N4ZTY5"/>
<dbReference type="STRING" id="131310.A0A0N4ZTY5"/>
<evidence type="ECO:0000256" key="3">
    <source>
        <dbReference type="ARBA" id="ARBA00022679"/>
    </source>
</evidence>
<protein>
    <submittedName>
        <fullName evidence="9">PAP-associated domain-containing protein</fullName>
    </submittedName>
</protein>
<dbReference type="PANTHER" id="PTHR12271:SF128">
    <property type="entry name" value="PAP-ASSOCIATED DOMAIN-CONTAINING PROTEIN"/>
    <property type="match status" value="1"/>
</dbReference>
<dbReference type="SUPFAM" id="SSF81631">
    <property type="entry name" value="PAP/OAS1 substrate-binding domain"/>
    <property type="match status" value="1"/>
</dbReference>
<dbReference type="GO" id="GO:0031123">
    <property type="term" value="P:RNA 3'-end processing"/>
    <property type="evidence" value="ECO:0007669"/>
    <property type="project" value="TreeGrafter"/>
</dbReference>
<evidence type="ECO:0000256" key="4">
    <source>
        <dbReference type="ARBA" id="ARBA00022723"/>
    </source>
</evidence>
<evidence type="ECO:0000313" key="9">
    <source>
        <dbReference type="WBParaSite" id="PTRK_0001205000.1"/>
    </source>
</evidence>
<comment type="cofactor">
    <cofactor evidence="1">
        <name>Mn(2+)</name>
        <dbReference type="ChEBI" id="CHEBI:29035"/>
    </cofactor>
</comment>
<dbReference type="Pfam" id="PF03828">
    <property type="entry name" value="PAP_assoc"/>
    <property type="match status" value="1"/>
</dbReference>
<proteinExistence type="predicted"/>
<dbReference type="Gene3D" id="3.30.460.10">
    <property type="entry name" value="Beta Polymerase, domain 2"/>
    <property type="match status" value="1"/>
</dbReference>
<dbReference type="Pfam" id="PF22600">
    <property type="entry name" value="MTPAP-like_central"/>
    <property type="match status" value="1"/>
</dbReference>